<evidence type="ECO:0008006" key="3">
    <source>
        <dbReference type="Google" id="ProtNLM"/>
    </source>
</evidence>
<dbReference type="AlphaFoldDB" id="A0A0F8YSF0"/>
<evidence type="ECO:0000256" key="1">
    <source>
        <dbReference type="SAM" id="Phobius"/>
    </source>
</evidence>
<feature type="non-terminal residue" evidence="2">
    <location>
        <position position="163"/>
    </location>
</feature>
<protein>
    <recommendedName>
        <fullName evidence="3">Two-component sensor histidine kinase</fullName>
    </recommendedName>
</protein>
<name>A0A0F8YSF0_9ZZZZ</name>
<keyword evidence="1" id="KW-0472">Membrane</keyword>
<organism evidence="2">
    <name type="scientific">marine sediment metagenome</name>
    <dbReference type="NCBI Taxonomy" id="412755"/>
    <lineage>
        <taxon>unclassified sequences</taxon>
        <taxon>metagenomes</taxon>
        <taxon>ecological metagenomes</taxon>
    </lineage>
</organism>
<keyword evidence="1" id="KW-1133">Transmembrane helix</keyword>
<reference evidence="2" key="1">
    <citation type="journal article" date="2015" name="Nature">
        <title>Complex archaea that bridge the gap between prokaryotes and eukaryotes.</title>
        <authorList>
            <person name="Spang A."/>
            <person name="Saw J.H."/>
            <person name="Jorgensen S.L."/>
            <person name="Zaremba-Niedzwiedzka K."/>
            <person name="Martijn J."/>
            <person name="Lind A.E."/>
            <person name="van Eijk R."/>
            <person name="Schleper C."/>
            <person name="Guy L."/>
            <person name="Ettema T.J."/>
        </authorList>
    </citation>
    <scope>NUCLEOTIDE SEQUENCE</scope>
</reference>
<evidence type="ECO:0000313" key="2">
    <source>
        <dbReference type="EMBL" id="KKK50921.1"/>
    </source>
</evidence>
<sequence length="163" mass="17403">MERSIAETASPSAIAGAALVARRMWRFVSGLACRLTLVQRFALVSLVILVFGALIIGRYVGEEIEDGVIARSSAITALYVDSFVSPRLQELGSGTVSADDRAELDGLLAESSLGQEIASFKVWDRQGNIVYARDTALIGQEFELTGVLAAALDGESVGTRFHP</sequence>
<dbReference type="EMBL" id="LAZR01067775">
    <property type="protein sequence ID" value="KKK50921.1"/>
    <property type="molecule type" value="Genomic_DNA"/>
</dbReference>
<comment type="caution">
    <text evidence="2">The sequence shown here is derived from an EMBL/GenBank/DDBJ whole genome shotgun (WGS) entry which is preliminary data.</text>
</comment>
<proteinExistence type="predicted"/>
<gene>
    <name evidence="2" type="ORF">LCGC14_3120180</name>
</gene>
<keyword evidence="1" id="KW-0812">Transmembrane</keyword>
<accession>A0A0F8YSF0</accession>
<feature type="transmembrane region" description="Helical" evidence="1">
    <location>
        <begin position="41"/>
        <end position="61"/>
    </location>
</feature>